<reference evidence="1" key="1">
    <citation type="submission" date="2019-08" db="EMBL/GenBank/DDBJ databases">
        <authorList>
            <person name="Kucharzyk K."/>
            <person name="Murdoch R.W."/>
            <person name="Higgins S."/>
            <person name="Loffler F."/>
        </authorList>
    </citation>
    <scope>NUCLEOTIDE SEQUENCE</scope>
</reference>
<proteinExistence type="predicted"/>
<organism evidence="1">
    <name type="scientific">bioreactor metagenome</name>
    <dbReference type="NCBI Taxonomy" id="1076179"/>
    <lineage>
        <taxon>unclassified sequences</taxon>
        <taxon>metagenomes</taxon>
        <taxon>ecological metagenomes</taxon>
    </lineage>
</organism>
<sequence length="37" mass="4490">MAYLSKEEIFKIDWYWQYTVETISDLRSAPASKRYSL</sequence>
<name>A0A644XB32_9ZZZZ</name>
<dbReference type="AlphaFoldDB" id="A0A644XB32"/>
<protein>
    <submittedName>
        <fullName evidence="1">Uncharacterized protein</fullName>
    </submittedName>
</protein>
<dbReference type="EMBL" id="VSSQ01002118">
    <property type="protein sequence ID" value="MPM13430.1"/>
    <property type="molecule type" value="Genomic_DNA"/>
</dbReference>
<comment type="caution">
    <text evidence="1">The sequence shown here is derived from an EMBL/GenBank/DDBJ whole genome shotgun (WGS) entry which is preliminary data.</text>
</comment>
<accession>A0A644XB32</accession>
<gene>
    <name evidence="1" type="ORF">SDC9_59787</name>
</gene>
<evidence type="ECO:0000313" key="1">
    <source>
        <dbReference type="EMBL" id="MPM13430.1"/>
    </source>
</evidence>